<name>A0A821Z0L3_9BILA</name>
<gene>
    <name evidence="1" type="ORF">QYT958_LOCUS35012</name>
</gene>
<accession>A0A821Z0L3</accession>
<dbReference type="EMBL" id="CAJOBR010025902">
    <property type="protein sequence ID" value="CAF4968863.1"/>
    <property type="molecule type" value="Genomic_DNA"/>
</dbReference>
<feature type="non-terminal residue" evidence="1">
    <location>
        <position position="43"/>
    </location>
</feature>
<dbReference type="AlphaFoldDB" id="A0A821Z0L3"/>
<evidence type="ECO:0000313" key="2">
    <source>
        <dbReference type="Proteomes" id="UP000663848"/>
    </source>
</evidence>
<reference evidence="1" key="1">
    <citation type="submission" date="2021-02" db="EMBL/GenBank/DDBJ databases">
        <authorList>
            <person name="Nowell W R."/>
        </authorList>
    </citation>
    <scope>NUCLEOTIDE SEQUENCE</scope>
</reference>
<protein>
    <submittedName>
        <fullName evidence="1">Uncharacterized protein</fullName>
    </submittedName>
</protein>
<comment type="caution">
    <text evidence="1">The sequence shown here is derived from an EMBL/GenBank/DDBJ whole genome shotgun (WGS) entry which is preliminary data.</text>
</comment>
<organism evidence="1 2">
    <name type="scientific">Rotaria socialis</name>
    <dbReference type="NCBI Taxonomy" id="392032"/>
    <lineage>
        <taxon>Eukaryota</taxon>
        <taxon>Metazoa</taxon>
        <taxon>Spiralia</taxon>
        <taxon>Gnathifera</taxon>
        <taxon>Rotifera</taxon>
        <taxon>Eurotatoria</taxon>
        <taxon>Bdelloidea</taxon>
        <taxon>Philodinida</taxon>
        <taxon>Philodinidae</taxon>
        <taxon>Rotaria</taxon>
    </lineage>
</organism>
<sequence length="43" mass="4463">MFAAPGQRPATDVPLQELVAIQVPFAFCAVHAVCANPKAGPKT</sequence>
<proteinExistence type="predicted"/>
<evidence type="ECO:0000313" key="1">
    <source>
        <dbReference type="EMBL" id="CAF4968863.1"/>
    </source>
</evidence>
<dbReference type="Proteomes" id="UP000663848">
    <property type="component" value="Unassembled WGS sequence"/>
</dbReference>